<dbReference type="InterPro" id="IPR001830">
    <property type="entry name" value="Glyco_trans_20"/>
</dbReference>
<keyword evidence="4" id="KW-1185">Reference proteome</keyword>
<dbReference type="Pfam" id="PF02358">
    <property type="entry name" value="Trehalose_PPase"/>
    <property type="match status" value="1"/>
</dbReference>
<dbReference type="InterPro" id="IPR003337">
    <property type="entry name" value="Trehalose_PPase"/>
</dbReference>
<dbReference type="RefSeq" id="XP_037145272.1">
    <property type="nucleotide sequence ID" value="XM_037289377.1"/>
</dbReference>
<dbReference type="FunFam" id="3.40.50.2000:FF:000099">
    <property type="entry name" value="Alpha,alpha-trehalose phosphate synthase subunit, putative"/>
    <property type="match status" value="1"/>
</dbReference>
<dbReference type="GO" id="GO:0005992">
    <property type="term" value="P:trehalose biosynthetic process"/>
    <property type="evidence" value="ECO:0007669"/>
    <property type="project" value="InterPro"/>
</dbReference>
<keyword evidence="1" id="KW-0597">Phosphoprotein</keyword>
<gene>
    <name evidence="3" type="ORF">HG535_0F00550</name>
</gene>
<dbReference type="GeneID" id="59237305"/>
<protein>
    <submittedName>
        <fullName evidence="3">Uncharacterized protein</fullName>
    </submittedName>
</protein>
<accession>A0A7H9B4D5</accession>
<dbReference type="PANTHER" id="PTHR10788">
    <property type="entry name" value="TREHALOSE-6-PHOSPHATE SYNTHASE"/>
    <property type="match status" value="1"/>
</dbReference>
<dbReference type="GO" id="GO:0004805">
    <property type="term" value="F:trehalose-phosphatase activity"/>
    <property type="evidence" value="ECO:0007669"/>
    <property type="project" value="TreeGrafter"/>
</dbReference>
<proteinExistence type="predicted"/>
<dbReference type="CDD" id="cd03788">
    <property type="entry name" value="GT20_TPS"/>
    <property type="match status" value="1"/>
</dbReference>
<evidence type="ECO:0000313" key="4">
    <source>
        <dbReference type="Proteomes" id="UP000509704"/>
    </source>
</evidence>
<evidence type="ECO:0000256" key="2">
    <source>
        <dbReference type="SAM" id="MobiDB-lite"/>
    </source>
</evidence>
<evidence type="ECO:0000313" key="3">
    <source>
        <dbReference type="EMBL" id="QLG73545.1"/>
    </source>
</evidence>
<dbReference type="EMBL" id="CP058609">
    <property type="protein sequence ID" value="QLG73545.1"/>
    <property type="molecule type" value="Genomic_DNA"/>
</dbReference>
<dbReference type="OrthoDB" id="755951at2759"/>
<reference evidence="3 4" key="1">
    <citation type="submission" date="2020-07" db="EMBL/GenBank/DDBJ databases">
        <title>The yeast mating-type switching endonuclease HO is a domesticated member of an unorthodox homing genetic element family.</title>
        <authorList>
            <person name="Coughlan A.Y."/>
            <person name="Lombardi L."/>
            <person name="Braun-Galleani S."/>
            <person name="Martos A.R."/>
            <person name="Galeote V."/>
            <person name="Bigey F."/>
            <person name="Dequin S."/>
            <person name="Byrne K.P."/>
            <person name="Wolfe K.H."/>
        </authorList>
    </citation>
    <scope>NUCLEOTIDE SEQUENCE [LARGE SCALE GENOMIC DNA]</scope>
    <source>
        <strain evidence="3 4">NRRL Y-6702</strain>
    </source>
</reference>
<dbReference type="Proteomes" id="UP000509704">
    <property type="component" value="Chromosome 6"/>
</dbReference>
<dbReference type="GO" id="GO:0003825">
    <property type="term" value="F:alpha,alpha-trehalose-phosphate synthase (UDP-forming) activity"/>
    <property type="evidence" value="ECO:0007669"/>
    <property type="project" value="TreeGrafter"/>
</dbReference>
<evidence type="ECO:0000256" key="1">
    <source>
        <dbReference type="ARBA" id="ARBA00022553"/>
    </source>
</evidence>
<feature type="compositionally biased region" description="Polar residues" evidence="2">
    <location>
        <begin position="243"/>
        <end position="256"/>
    </location>
</feature>
<organism evidence="3 4">
    <name type="scientific">Zygotorulaspora mrakii</name>
    <name type="common">Zygosaccharomyces mrakii</name>
    <dbReference type="NCBI Taxonomy" id="42260"/>
    <lineage>
        <taxon>Eukaryota</taxon>
        <taxon>Fungi</taxon>
        <taxon>Dikarya</taxon>
        <taxon>Ascomycota</taxon>
        <taxon>Saccharomycotina</taxon>
        <taxon>Saccharomycetes</taxon>
        <taxon>Saccharomycetales</taxon>
        <taxon>Saccharomycetaceae</taxon>
        <taxon>Zygotorulaspora</taxon>
    </lineage>
</organism>
<dbReference type="SUPFAM" id="SSF56784">
    <property type="entry name" value="HAD-like"/>
    <property type="match status" value="1"/>
</dbReference>
<dbReference type="KEGG" id="zmk:HG535_0F00550"/>
<dbReference type="Pfam" id="PF00982">
    <property type="entry name" value="Glyco_transf_20"/>
    <property type="match status" value="1"/>
</dbReference>
<dbReference type="AlphaFoldDB" id="A0A7H9B4D5"/>
<dbReference type="PANTHER" id="PTHR10788:SF15">
    <property type="entry name" value="TREHALOSE SYNTHASE COMPLEX REGULATORY SUBUNIT TPS3-RELATED"/>
    <property type="match status" value="1"/>
</dbReference>
<feature type="region of interest" description="Disordered" evidence="2">
    <location>
        <begin position="194"/>
        <end position="220"/>
    </location>
</feature>
<sequence>MYNSIPLPVKGIINSRFANEEREYIFWQISRTNSVIIFCLCSIWLWQSLAEAVLEKNSHFRDNMTIIIASLFLPHQPQFELNATEEDNAELVDSNLVKVNNGSTDSLTTRKRTSSVHGKAPFVGYESTQDLLNPAENPSRIVTPTQSAANRNNAVSSEEFMESLTAHGTSTGTPANPAAGDHTKASAEEFFSNVPYTSVPGTPGSDTNSETGNNGPSDLTANLLKNVNKSLLYQSVLKNTGSQTSVEGNVKRSANSPGGGMVITPKSRSVPDVNSAVGNFAKVKQQQQKSTLPSMRRIPRVSSGSHNMASGPSHLKYSQGADDIEETTSTESFISESESDEDVVNASDSDLELDGKTNYHVPKFGGYSNNAKLRASLLQNSHHIFGRVPWKIVPSLKGNGALKNAVSVAVAEKTIVEDISWVGTIGIPTDEIPEDVQSKIAGKLHADYNHESVITDDVTFKGAYKNFCKRILWPTLHYEIPDNPNSKAFEDHSWNYYQSLNQSFADKIKSVYKPGDTIWIHDYHLMLVPAMVREYLPQAKIAFFLHVSFPSSEVFRCFAQREKILKGLLGANYLGFQTKEYARHFLQTSSRLLMTDVSDSELKYKGKVVSVRHTPVGIDVFNLDAQLRQEGVIQWRQLISEKWKGKRLIVCRDQFDRVRGLKKKMLAYERFLRENPDYIQNIVLVQICLVGEKDQDLEREIMIVVDRINSLSTNLSDSQPVVFLHQDLEFEQYLALSSEASMFIVSPLREGMNLTCHEFVACAQESNAPLLLSEFTGSAEILKDGALLVNPWDIDLFAKSIKRALEMCPGEKRHLWKKMVKSVINNDADNWILTSLQDINNAWEFNKERSTVFNLSGDQITKDYRASKKHMFILKISTPPNARMLTILSDLCSENIVYIMNSFSKATMESLYSRVLNIGLIAENGAYVRLGGRWYNMVEHVSWKDEVIKILDDKVERLPGSYYKIADSMIRFHTENAEDTERVSAVVGEAMTHINTLFGEKGVHAYVHKNIVFVQEEGLSLSAAQFLFKYHNSNSDNYGKGQIALTPTDSSSRTSYFTSKSISQSIIDFVCVTGSSSPVIEPIFQLVKEEVNRGALHFGHTIVYDGATSTYAKEHVDGLNELFTILEEIAE</sequence>
<name>A0A7H9B4D5_ZYGMR</name>
<dbReference type="InterPro" id="IPR036412">
    <property type="entry name" value="HAD-like_sf"/>
</dbReference>
<feature type="region of interest" description="Disordered" evidence="2">
    <location>
        <begin position="243"/>
        <end position="270"/>
    </location>
</feature>
<feature type="region of interest" description="Disordered" evidence="2">
    <location>
        <begin position="301"/>
        <end position="355"/>
    </location>
</feature>
<dbReference type="Gene3D" id="3.40.50.2000">
    <property type="entry name" value="Glycogen Phosphorylase B"/>
    <property type="match status" value="2"/>
</dbReference>
<dbReference type="SUPFAM" id="SSF53756">
    <property type="entry name" value="UDP-Glycosyltransferase/glycogen phosphorylase"/>
    <property type="match status" value="1"/>
</dbReference>
<dbReference type="GO" id="GO:0005829">
    <property type="term" value="C:cytosol"/>
    <property type="evidence" value="ECO:0007669"/>
    <property type="project" value="TreeGrafter"/>
</dbReference>
<dbReference type="GO" id="GO:0005946">
    <property type="term" value="C:alpha,alpha-trehalose-phosphate synthase complex (UDP-forming)"/>
    <property type="evidence" value="ECO:0007669"/>
    <property type="project" value="TreeGrafter"/>
</dbReference>